<evidence type="ECO:0000256" key="5">
    <source>
        <dbReference type="ARBA" id="ARBA00022801"/>
    </source>
</evidence>
<feature type="binding site" evidence="14">
    <location>
        <position position="125"/>
    </location>
    <ligand>
        <name>Ca(2+)</name>
        <dbReference type="ChEBI" id="CHEBI:29108"/>
    </ligand>
</feature>
<evidence type="ECO:0000256" key="14">
    <source>
        <dbReference type="PIRSR" id="PIRSR000865-2"/>
    </source>
</evidence>
<evidence type="ECO:0000256" key="13">
    <source>
        <dbReference type="ARBA" id="ARBA00048700"/>
    </source>
</evidence>
<evidence type="ECO:0000313" key="18">
    <source>
        <dbReference type="Proteomes" id="UP001557470"/>
    </source>
</evidence>
<accession>A0ABD0WGM8</accession>
<evidence type="ECO:0000256" key="7">
    <source>
        <dbReference type="ARBA" id="ARBA00023098"/>
    </source>
</evidence>
<keyword evidence="5" id="KW-0378">Hydrolase</keyword>
<evidence type="ECO:0000256" key="1">
    <source>
        <dbReference type="ARBA" id="ARBA00004613"/>
    </source>
</evidence>
<proteinExistence type="inferred from homology"/>
<comment type="catalytic activity">
    <reaction evidence="12">
        <text>1,2-di-(9Z)-octadecenoyl-sn-glycero-3-phospho-L-serine + H2O = 2-(9Z-octadecenoyl)-sn-glycero-3-phospho-L-serine + (9Z)-octadecenoate + H(+)</text>
        <dbReference type="Rhea" id="RHEA:40491"/>
        <dbReference type="ChEBI" id="CHEBI:15377"/>
        <dbReference type="ChEBI" id="CHEBI:15378"/>
        <dbReference type="ChEBI" id="CHEBI:30823"/>
        <dbReference type="ChEBI" id="CHEBI:74905"/>
        <dbReference type="ChEBI" id="CHEBI:77342"/>
    </reaction>
    <physiologicalReaction direction="left-to-right" evidence="12">
        <dbReference type="Rhea" id="RHEA:40492"/>
    </physiologicalReaction>
</comment>
<name>A0ABD0WGM8_UMBPY</name>
<dbReference type="GO" id="GO:0005576">
    <property type="term" value="C:extracellular region"/>
    <property type="evidence" value="ECO:0007669"/>
    <property type="project" value="UniProtKB-SubCell"/>
</dbReference>
<evidence type="ECO:0000256" key="8">
    <source>
        <dbReference type="ARBA" id="ARBA00023157"/>
    </source>
</evidence>
<dbReference type="AlphaFoldDB" id="A0ABD0WGM8"/>
<evidence type="ECO:0000256" key="4">
    <source>
        <dbReference type="ARBA" id="ARBA00022729"/>
    </source>
</evidence>
<dbReference type="PANTHER" id="PTHR11610">
    <property type="entry name" value="LIPASE"/>
    <property type="match status" value="1"/>
</dbReference>
<dbReference type="InterPro" id="IPR013818">
    <property type="entry name" value="Lipase"/>
</dbReference>
<evidence type="ECO:0000256" key="11">
    <source>
        <dbReference type="ARBA" id="ARBA00048284"/>
    </source>
</evidence>
<evidence type="ECO:0000259" key="16">
    <source>
        <dbReference type="Pfam" id="PF00151"/>
    </source>
</evidence>
<feature type="binding site" evidence="14">
    <location>
        <position position="128"/>
    </location>
    <ligand>
        <name>Ca(2+)</name>
        <dbReference type="ChEBI" id="CHEBI:29108"/>
    </ligand>
</feature>
<feature type="domain" description="Lipase" evidence="16">
    <location>
        <begin position="5"/>
        <end position="232"/>
    </location>
</feature>
<dbReference type="PANTHER" id="PTHR11610:SF111">
    <property type="entry name" value="PHOSPHOLIPASE A1 MEMBER A"/>
    <property type="match status" value="1"/>
</dbReference>
<comment type="caution">
    <text evidence="17">The sequence shown here is derived from an EMBL/GenBank/DDBJ whole genome shotgun (WGS) entry which is preliminary data.</text>
</comment>
<dbReference type="Proteomes" id="UP001557470">
    <property type="component" value="Unassembled WGS sequence"/>
</dbReference>
<dbReference type="GO" id="GO:0016042">
    <property type="term" value="P:lipid catabolic process"/>
    <property type="evidence" value="ECO:0007669"/>
    <property type="project" value="UniProtKB-KW"/>
</dbReference>
<comment type="similarity">
    <text evidence="2 15">Belongs to the AB hydrolase superfamily. Lipase family.</text>
</comment>
<comment type="catalytic activity">
    <reaction evidence="11">
        <text>1-(9Z-octadecenoyl)-sn-glycero-3-phospho-L-serine + H2O = sn-glycero-3-phospho-L-serine + (9Z)-octadecenoate + H(+)</text>
        <dbReference type="Rhea" id="RHEA:40499"/>
        <dbReference type="ChEBI" id="CHEBI:15377"/>
        <dbReference type="ChEBI" id="CHEBI:15378"/>
        <dbReference type="ChEBI" id="CHEBI:30823"/>
        <dbReference type="ChEBI" id="CHEBI:64765"/>
        <dbReference type="ChEBI" id="CHEBI:74617"/>
    </reaction>
    <physiologicalReaction direction="left-to-right" evidence="11">
        <dbReference type="Rhea" id="RHEA:40500"/>
    </physiologicalReaction>
</comment>
<dbReference type="Pfam" id="PF00151">
    <property type="entry name" value="Lipase"/>
    <property type="match status" value="1"/>
</dbReference>
<keyword evidence="8" id="KW-1015">Disulfide bond</keyword>
<protein>
    <recommendedName>
        <fullName evidence="10">Phospholipase A1 member A</fullName>
    </recommendedName>
</protein>
<evidence type="ECO:0000256" key="2">
    <source>
        <dbReference type="ARBA" id="ARBA00010701"/>
    </source>
</evidence>
<keyword evidence="14" id="KW-0479">Metal-binding</keyword>
<keyword evidence="4" id="KW-0732">Signal</keyword>
<gene>
    <name evidence="17" type="ORF">UPYG_G00193590</name>
</gene>
<keyword evidence="14" id="KW-0106">Calcium</keyword>
<evidence type="ECO:0000256" key="6">
    <source>
        <dbReference type="ARBA" id="ARBA00022963"/>
    </source>
</evidence>
<evidence type="ECO:0000256" key="3">
    <source>
        <dbReference type="ARBA" id="ARBA00022525"/>
    </source>
</evidence>
<comment type="catalytic activity">
    <reaction evidence="13">
        <text>1-hexadecanoyl-2-(5Z,8Z,11Z,14Z-eicosatetraenoyl)-sn-glycero-3-phospho-L-serine + H2O = 2-(5Z,8Z,11Z,14Z)-eicosatetraenoyl-sn-glycero-3-phospho-L-serine + hexadecanoate + H(+)</text>
        <dbReference type="Rhea" id="RHEA:41187"/>
        <dbReference type="ChEBI" id="CHEBI:7896"/>
        <dbReference type="ChEBI" id="CHEBI:15377"/>
        <dbReference type="ChEBI" id="CHEBI:15378"/>
        <dbReference type="ChEBI" id="CHEBI:75032"/>
        <dbReference type="ChEBI" id="CHEBI:77830"/>
    </reaction>
    <physiologicalReaction direction="left-to-right" evidence="13">
        <dbReference type="Rhea" id="RHEA:41188"/>
    </physiologicalReaction>
</comment>
<dbReference type="PIRSF" id="PIRSF000865">
    <property type="entry name" value="Lipoprotein_lipase_LIPH"/>
    <property type="match status" value="1"/>
</dbReference>
<keyword evidence="9" id="KW-0325">Glycoprotein</keyword>
<dbReference type="SUPFAM" id="SSF53474">
    <property type="entry name" value="alpha/beta-Hydrolases"/>
    <property type="match status" value="1"/>
</dbReference>
<keyword evidence="7" id="KW-0443">Lipid metabolism</keyword>
<evidence type="ECO:0000256" key="9">
    <source>
        <dbReference type="ARBA" id="ARBA00023180"/>
    </source>
</evidence>
<dbReference type="InterPro" id="IPR029058">
    <property type="entry name" value="AB_hydrolase_fold"/>
</dbReference>
<keyword evidence="6" id="KW-0442">Lipid degradation</keyword>
<dbReference type="InterPro" id="IPR016272">
    <property type="entry name" value="Lipase_LIPH"/>
</dbReference>
<comment type="subcellular location">
    <subcellularLocation>
        <location evidence="1">Secreted</location>
    </subcellularLocation>
</comment>
<keyword evidence="3" id="KW-0964">Secreted</keyword>
<dbReference type="InterPro" id="IPR000734">
    <property type="entry name" value="TAG_lipase"/>
</dbReference>
<evidence type="ECO:0000256" key="15">
    <source>
        <dbReference type="RuleBase" id="RU004262"/>
    </source>
</evidence>
<evidence type="ECO:0000313" key="17">
    <source>
        <dbReference type="EMBL" id="KAL0972694.1"/>
    </source>
</evidence>
<dbReference type="EMBL" id="JAGEUA010000006">
    <property type="protein sequence ID" value="KAL0972694.1"/>
    <property type="molecule type" value="Genomic_DNA"/>
</dbReference>
<reference evidence="17 18" key="1">
    <citation type="submission" date="2024-06" db="EMBL/GenBank/DDBJ databases">
        <authorList>
            <person name="Pan Q."/>
            <person name="Wen M."/>
            <person name="Jouanno E."/>
            <person name="Zahm M."/>
            <person name="Klopp C."/>
            <person name="Cabau C."/>
            <person name="Louis A."/>
            <person name="Berthelot C."/>
            <person name="Parey E."/>
            <person name="Roest Crollius H."/>
            <person name="Montfort J."/>
            <person name="Robinson-Rechavi M."/>
            <person name="Bouchez O."/>
            <person name="Lampietro C."/>
            <person name="Lopez Roques C."/>
            <person name="Donnadieu C."/>
            <person name="Postlethwait J."/>
            <person name="Bobe J."/>
            <person name="Verreycken H."/>
            <person name="Guiguen Y."/>
        </authorList>
    </citation>
    <scope>NUCLEOTIDE SEQUENCE [LARGE SCALE GENOMIC DNA]</scope>
    <source>
        <strain evidence="17">Up_M1</strain>
        <tissue evidence="17">Testis</tissue>
    </source>
</reference>
<dbReference type="Gene3D" id="3.40.50.1820">
    <property type="entry name" value="alpha/beta hydrolase"/>
    <property type="match status" value="1"/>
</dbReference>
<sequence>MPISPTVIIVPGRRPASHQPSWVRRMAWELLQEGPVNILVADWLLPPEQGITEGAREVGVSLAQVIQTLLDQGLSPELFHLIGFGVGAHVSGMAGARLKGTIGRITGLDPFSPEFSEADSRLSLDHTDARYVDVIHTNFYPNEPVAALGISRPLGHVDFYVGKGYLLPGCPQSLMKRERYLLCSHQWAYRLFTSSIRSPCPLTAIPCPGLEDYQRAACTGCQHPGVNGCPKLVPSLILPFQQLRNSLDRSVDGYDIRWLPPDRPINFQQLTAVLDITSTAPFCVTPFMMEVELAGNMSLEARVFIQVTGEVRKTPVMLVSGPSLVQLDPHQTYQFMVSIDYRLREFRSMSLEFNSQRLLYFPWRKRSVQISRLALIQLPRHQGMVVYNSWAVTAVENQRVEMQLWKLSTTEG</sequence>
<dbReference type="GO" id="GO:0016787">
    <property type="term" value="F:hydrolase activity"/>
    <property type="evidence" value="ECO:0007669"/>
    <property type="project" value="UniProtKB-KW"/>
</dbReference>
<evidence type="ECO:0000256" key="12">
    <source>
        <dbReference type="ARBA" id="ARBA00048646"/>
    </source>
</evidence>
<organism evidence="17 18">
    <name type="scientific">Umbra pygmaea</name>
    <name type="common">Eastern mudminnow</name>
    <dbReference type="NCBI Taxonomy" id="75934"/>
    <lineage>
        <taxon>Eukaryota</taxon>
        <taxon>Metazoa</taxon>
        <taxon>Chordata</taxon>
        <taxon>Craniata</taxon>
        <taxon>Vertebrata</taxon>
        <taxon>Euteleostomi</taxon>
        <taxon>Actinopterygii</taxon>
        <taxon>Neopterygii</taxon>
        <taxon>Teleostei</taxon>
        <taxon>Protacanthopterygii</taxon>
        <taxon>Esociformes</taxon>
        <taxon>Umbridae</taxon>
        <taxon>Umbra</taxon>
    </lineage>
</organism>
<keyword evidence="18" id="KW-1185">Reference proteome</keyword>
<evidence type="ECO:0000256" key="10">
    <source>
        <dbReference type="ARBA" id="ARBA00040696"/>
    </source>
</evidence>